<dbReference type="Gene3D" id="3.20.20.140">
    <property type="entry name" value="Metal-dependent hydrolases"/>
    <property type="match status" value="1"/>
</dbReference>
<keyword evidence="6" id="KW-0862">Zinc</keyword>
<dbReference type="GO" id="GO:0004157">
    <property type="term" value="F:dihydropyrimidinase activity"/>
    <property type="evidence" value="ECO:0007669"/>
    <property type="project" value="UniProtKB-EC"/>
</dbReference>
<evidence type="ECO:0000256" key="6">
    <source>
        <dbReference type="ARBA" id="ARBA00022833"/>
    </source>
</evidence>
<comment type="PTM">
    <text evidence="9">Carbamylation allows a single lysine to coordinate two divalent metal cations.</text>
</comment>
<name>A0A9Q0MGC4_BLOTA</name>
<dbReference type="InterPro" id="IPR050378">
    <property type="entry name" value="Metallo-dep_Hydrolases_sf"/>
</dbReference>
<evidence type="ECO:0000256" key="10">
    <source>
        <dbReference type="SAM" id="MobiDB-lite"/>
    </source>
</evidence>
<dbReference type="GO" id="GO:0006208">
    <property type="term" value="P:pyrimidine nucleobase catabolic process"/>
    <property type="evidence" value="ECO:0007669"/>
    <property type="project" value="TreeGrafter"/>
</dbReference>
<dbReference type="Pfam" id="PF01979">
    <property type="entry name" value="Amidohydro_1"/>
    <property type="match status" value="1"/>
</dbReference>
<feature type="compositionally biased region" description="Polar residues" evidence="10">
    <location>
        <begin position="795"/>
        <end position="814"/>
    </location>
</feature>
<feature type="domain" description="PI-PLC Y-box" evidence="11">
    <location>
        <begin position="616"/>
        <end position="684"/>
    </location>
</feature>
<keyword evidence="4" id="KW-0479">Metal-binding</keyword>
<dbReference type="GO" id="GO:0046872">
    <property type="term" value="F:metal ion binding"/>
    <property type="evidence" value="ECO:0007669"/>
    <property type="project" value="UniProtKB-KW"/>
</dbReference>
<comment type="similarity">
    <text evidence="2">Belongs to the metallo-dependent hydrolases superfamily. Hydantoinase/dihydropyrimidinase family.</text>
</comment>
<evidence type="ECO:0000256" key="8">
    <source>
        <dbReference type="ARBA" id="ARBA00039113"/>
    </source>
</evidence>
<evidence type="ECO:0000256" key="7">
    <source>
        <dbReference type="ARBA" id="ARBA00036696"/>
    </source>
</evidence>
<feature type="compositionally biased region" description="Polar residues" evidence="10">
    <location>
        <begin position="726"/>
        <end position="737"/>
    </location>
</feature>
<feature type="compositionally biased region" description="Basic residues" evidence="10">
    <location>
        <begin position="118"/>
        <end position="127"/>
    </location>
</feature>
<comment type="cofactor">
    <cofactor evidence="1">
        <name>Zn(2+)</name>
        <dbReference type="ChEBI" id="CHEBI:29105"/>
    </cofactor>
</comment>
<dbReference type="PANTHER" id="PTHR11647:SF1">
    <property type="entry name" value="COLLAPSIN RESPONSE MEDIATOR PROTEIN"/>
    <property type="match status" value="1"/>
</dbReference>
<feature type="compositionally biased region" description="Low complexity" evidence="10">
    <location>
        <begin position="128"/>
        <end position="159"/>
    </location>
</feature>
<dbReference type="InterPro" id="IPR032466">
    <property type="entry name" value="Metal_Hydrolase"/>
</dbReference>
<dbReference type="EMBL" id="JAPWDV010000001">
    <property type="protein sequence ID" value="KAJ6224022.1"/>
    <property type="molecule type" value="Genomic_DNA"/>
</dbReference>
<dbReference type="PROSITE" id="PS50008">
    <property type="entry name" value="PIPLC_Y_DOMAIN"/>
    <property type="match status" value="1"/>
</dbReference>
<evidence type="ECO:0000256" key="3">
    <source>
        <dbReference type="ARBA" id="ARBA00011881"/>
    </source>
</evidence>
<gene>
    <name evidence="12" type="ORF">RDWZM_002567</name>
</gene>
<feature type="region of interest" description="Disordered" evidence="10">
    <location>
        <begin position="64"/>
        <end position="240"/>
    </location>
</feature>
<feature type="compositionally biased region" description="Polar residues" evidence="10">
    <location>
        <begin position="64"/>
        <end position="100"/>
    </location>
</feature>
<comment type="catalytic activity">
    <reaction evidence="7">
        <text>5,6-dihydrouracil + H2O = 3-(carbamoylamino)propanoate + H(+)</text>
        <dbReference type="Rhea" id="RHEA:16121"/>
        <dbReference type="ChEBI" id="CHEBI:11892"/>
        <dbReference type="ChEBI" id="CHEBI:15377"/>
        <dbReference type="ChEBI" id="CHEBI:15378"/>
        <dbReference type="ChEBI" id="CHEBI:15901"/>
        <dbReference type="EC" id="3.5.2.2"/>
    </reaction>
</comment>
<feature type="modified residue" description="N6-carboxylysine" evidence="9">
    <location>
        <position position="394"/>
    </location>
</feature>
<dbReference type="PANTHER" id="PTHR11647">
    <property type="entry name" value="HYDRANTOINASE/DIHYDROPYRIMIDINASE FAMILY MEMBER"/>
    <property type="match status" value="1"/>
</dbReference>
<dbReference type="GO" id="GO:0005829">
    <property type="term" value="C:cytosol"/>
    <property type="evidence" value="ECO:0007669"/>
    <property type="project" value="TreeGrafter"/>
</dbReference>
<keyword evidence="5" id="KW-0378">Hydrolase</keyword>
<dbReference type="NCBIfam" id="TIGR02033">
    <property type="entry name" value="D-hydantoinase"/>
    <property type="match status" value="1"/>
</dbReference>
<keyword evidence="13" id="KW-1185">Reference proteome</keyword>
<evidence type="ECO:0000256" key="2">
    <source>
        <dbReference type="ARBA" id="ARBA00008829"/>
    </source>
</evidence>
<comment type="subunit">
    <text evidence="3">Homotetramer.</text>
</comment>
<dbReference type="InterPro" id="IPR006680">
    <property type="entry name" value="Amidohydro-rel"/>
</dbReference>
<dbReference type="InterPro" id="IPR011778">
    <property type="entry name" value="Hydantoinase/dihydroPyrase"/>
</dbReference>
<feature type="compositionally biased region" description="Basic residues" evidence="10">
    <location>
        <begin position="161"/>
        <end position="175"/>
    </location>
</feature>
<dbReference type="GO" id="GO:0004435">
    <property type="term" value="F:phosphatidylinositol-4,5-bisphosphate phospholipase C activity"/>
    <property type="evidence" value="ECO:0007669"/>
    <property type="project" value="InterPro"/>
</dbReference>
<dbReference type="AlphaFoldDB" id="A0A9Q0MGC4"/>
<dbReference type="InterPro" id="IPR001711">
    <property type="entry name" value="PLipase_C_Pinositol-sp_Y"/>
</dbReference>
<evidence type="ECO:0000313" key="12">
    <source>
        <dbReference type="EMBL" id="KAJ6224022.1"/>
    </source>
</evidence>
<evidence type="ECO:0000256" key="5">
    <source>
        <dbReference type="ARBA" id="ARBA00022801"/>
    </source>
</evidence>
<feature type="region of interest" description="Disordered" evidence="10">
    <location>
        <begin position="718"/>
        <end position="815"/>
    </location>
</feature>
<feature type="compositionally biased region" description="Polar residues" evidence="10">
    <location>
        <begin position="184"/>
        <end position="194"/>
    </location>
</feature>
<dbReference type="CDD" id="cd01314">
    <property type="entry name" value="D-HYD"/>
    <property type="match status" value="1"/>
</dbReference>
<organism evidence="12 13">
    <name type="scientific">Blomia tropicalis</name>
    <name type="common">Mite</name>
    <dbReference type="NCBI Taxonomy" id="40697"/>
    <lineage>
        <taxon>Eukaryota</taxon>
        <taxon>Metazoa</taxon>
        <taxon>Ecdysozoa</taxon>
        <taxon>Arthropoda</taxon>
        <taxon>Chelicerata</taxon>
        <taxon>Arachnida</taxon>
        <taxon>Acari</taxon>
        <taxon>Acariformes</taxon>
        <taxon>Sarcoptiformes</taxon>
        <taxon>Astigmata</taxon>
        <taxon>Glycyphagoidea</taxon>
        <taxon>Echimyopodidae</taxon>
        <taxon>Blomia</taxon>
    </lineage>
</organism>
<reference evidence="12" key="1">
    <citation type="submission" date="2022-12" db="EMBL/GenBank/DDBJ databases">
        <title>Genome assemblies of Blomia tropicalis.</title>
        <authorList>
            <person name="Cui Y."/>
        </authorList>
    </citation>
    <scope>NUCLEOTIDE SEQUENCE</scope>
    <source>
        <tissue evidence="12">Adult mites</tissue>
    </source>
</reference>
<sequence length="839" mass="92353">MRSTDRYGSSAKLYWPKNDRQKSRSHLALFETVERHTVQRCQRQTEHHNAFGYLGRSAFNVSQPISPIQSSTGPESSTWYQRTTPTPIDGRMNQSFNGSTIMVKPDRRNESSAIFAKTTKKKKKKKQPSQLPQQLPPLSRRPSFSSSSPYKDRNNNNLNRHLTRSHSRHQPHHRQKQVDRTTIPIETSQQLSSTFDDDNYWHEPRSSSTPIIGHRNISLTKAKQKKPRSRIIMSSGNDNSSQNRILIKGGRCVNDDAIFEADIYVEEGVIRDIGQHLIVPGGVKTIDARGFYVLPGGIDTHTHLNLSFMGAQSADDFYSGTKAALAGGTTTIMDYVIPEKGASMIDAYKKWRSLADGVACCDYTFRVAITEYKNGKTDSEMETLVKECGINGFKCFMAYKDILMLSDEELLNVFQKCRDLGALPLVHAENGNIVDYNVKKLKNLGISGPEGHLQSRPEEVEAEATNRAITIANQVNCPLYIVHVMSRSAADVIANSRNRGCVVFGEPITAGFGSDGTHYFSKCWRHAAAHVMSPPLRPDRTTSDHLINLLSSGQLHATGSDHCTFSSEQKALGSKDFSKIPNGVNGVEERLIILWEKAVKTGKMDVKQFVATTSTNAAKIFNIYPRKGRLAKGSDADIVIWGARSQVIKAESHHSNVDFNIFEGMHVTSGPLVVISNGRVVMDEDGLHVTQGSGRFVSCPPNSSFVFGAVNQRSVQPPIKIDRSGKTATVTNPTTASAAVPASNPISDGNGQHHQQLSTSPQSNGIHKISELNISGPSRGQGDVTDPNSAFYKGTTRSGVRNQQDSSFNLNGTQIDDDKIGKTAIRVHNPPGGRSSGIW</sequence>
<accession>A0A9Q0MGC4</accession>
<dbReference type="GO" id="GO:0006629">
    <property type="term" value="P:lipid metabolic process"/>
    <property type="evidence" value="ECO:0007669"/>
    <property type="project" value="InterPro"/>
</dbReference>
<dbReference type="EC" id="3.5.2.2" evidence="8"/>
<dbReference type="InterPro" id="IPR011059">
    <property type="entry name" value="Metal-dep_hydrolase_composite"/>
</dbReference>
<evidence type="ECO:0000256" key="1">
    <source>
        <dbReference type="ARBA" id="ARBA00001947"/>
    </source>
</evidence>
<protein>
    <recommendedName>
        <fullName evidence="8">dihydropyrimidinase</fullName>
        <ecNumber evidence="8">3.5.2.2</ecNumber>
    </recommendedName>
</protein>
<evidence type="ECO:0000313" key="13">
    <source>
        <dbReference type="Proteomes" id="UP001142055"/>
    </source>
</evidence>
<comment type="caution">
    <text evidence="12">The sequence shown here is derived from an EMBL/GenBank/DDBJ whole genome shotgun (WGS) entry which is preliminary data.</text>
</comment>
<evidence type="ECO:0000259" key="11">
    <source>
        <dbReference type="PROSITE" id="PS50008"/>
    </source>
</evidence>
<dbReference type="SUPFAM" id="SSF51556">
    <property type="entry name" value="Metallo-dependent hydrolases"/>
    <property type="match status" value="1"/>
</dbReference>
<dbReference type="Gene3D" id="2.30.40.10">
    <property type="entry name" value="Urease, subunit C, domain 1"/>
    <property type="match status" value="1"/>
</dbReference>
<evidence type="ECO:0000256" key="4">
    <source>
        <dbReference type="ARBA" id="ARBA00022723"/>
    </source>
</evidence>
<proteinExistence type="inferred from homology"/>
<dbReference type="FunFam" id="3.20.20.140:FF:000001">
    <property type="entry name" value="Dihydropyrimidinase like 3"/>
    <property type="match status" value="1"/>
</dbReference>
<dbReference type="Proteomes" id="UP001142055">
    <property type="component" value="Chromosome 1"/>
</dbReference>
<dbReference type="GO" id="GO:0035556">
    <property type="term" value="P:intracellular signal transduction"/>
    <property type="evidence" value="ECO:0007669"/>
    <property type="project" value="InterPro"/>
</dbReference>
<dbReference type="SUPFAM" id="SSF51338">
    <property type="entry name" value="Composite domain of metallo-dependent hydrolases"/>
    <property type="match status" value="2"/>
</dbReference>
<feature type="compositionally biased region" description="Polar residues" evidence="10">
    <location>
        <begin position="744"/>
        <end position="765"/>
    </location>
</feature>
<evidence type="ECO:0000256" key="9">
    <source>
        <dbReference type="PIRSR" id="PIRSR611778-50"/>
    </source>
</evidence>
<dbReference type="OMA" id="VTAFKQW"/>